<name>A0A2N5ZDR2_MUIH1</name>
<dbReference type="HAMAP" id="MF_00022">
    <property type="entry name" value="Glu_tRNA_synth_type1"/>
    <property type="match status" value="1"/>
</dbReference>
<dbReference type="GO" id="GO:0000049">
    <property type="term" value="F:tRNA binding"/>
    <property type="evidence" value="ECO:0007669"/>
    <property type="project" value="InterPro"/>
</dbReference>
<organism evidence="11 12">
    <name type="scientific">Muiribacterium halophilum</name>
    <dbReference type="NCBI Taxonomy" id="2053465"/>
    <lineage>
        <taxon>Bacteria</taxon>
        <taxon>Candidatus Muiribacteriota</taxon>
        <taxon>Candidatus Muiribacteriia</taxon>
        <taxon>Candidatus Muiribacteriales</taxon>
        <taxon>Candidatus Muiribacteriaceae</taxon>
        <taxon>Candidatus Muiribacterium</taxon>
    </lineage>
</organism>
<evidence type="ECO:0000259" key="10">
    <source>
        <dbReference type="Pfam" id="PF19269"/>
    </source>
</evidence>
<dbReference type="InterPro" id="IPR020058">
    <property type="entry name" value="Glu/Gln-tRNA-synth_Ib_cat-dom"/>
</dbReference>
<dbReference type="GO" id="GO:0008270">
    <property type="term" value="F:zinc ion binding"/>
    <property type="evidence" value="ECO:0007669"/>
    <property type="project" value="UniProtKB-UniRule"/>
</dbReference>
<evidence type="ECO:0000256" key="3">
    <source>
        <dbReference type="ARBA" id="ARBA00022598"/>
    </source>
</evidence>
<protein>
    <recommendedName>
        <fullName evidence="8">Glutamate--tRNA ligase</fullName>
        <ecNumber evidence="8">6.1.1.17</ecNumber>
    </recommendedName>
    <alternativeName>
        <fullName evidence="8">Glutamyl-tRNA synthetase</fullName>
        <shortName evidence="8">GluRS</shortName>
    </alternativeName>
</protein>
<feature type="binding site" evidence="8">
    <location>
        <position position="254"/>
    </location>
    <ligand>
        <name>ATP</name>
        <dbReference type="ChEBI" id="CHEBI:30616"/>
    </ligand>
</feature>
<dbReference type="PANTHER" id="PTHR43311">
    <property type="entry name" value="GLUTAMATE--TRNA LIGASE"/>
    <property type="match status" value="1"/>
</dbReference>
<dbReference type="EC" id="6.1.1.17" evidence="8"/>
<dbReference type="EMBL" id="PKTG01000105">
    <property type="protein sequence ID" value="PLX16806.1"/>
    <property type="molecule type" value="Genomic_DNA"/>
</dbReference>
<dbReference type="Gene3D" id="3.40.50.620">
    <property type="entry name" value="HUPs"/>
    <property type="match status" value="1"/>
</dbReference>
<evidence type="ECO:0000256" key="7">
    <source>
        <dbReference type="ARBA" id="ARBA00023146"/>
    </source>
</evidence>
<accession>A0A2N5ZDR2</accession>
<evidence type="ECO:0000256" key="5">
    <source>
        <dbReference type="ARBA" id="ARBA00022840"/>
    </source>
</evidence>
<keyword evidence="6 8" id="KW-0648">Protein biosynthesis</keyword>
<dbReference type="GO" id="GO:0004818">
    <property type="term" value="F:glutamate-tRNA ligase activity"/>
    <property type="evidence" value="ECO:0007669"/>
    <property type="project" value="UniProtKB-UniRule"/>
</dbReference>
<feature type="binding site" evidence="8">
    <location>
        <position position="134"/>
    </location>
    <ligand>
        <name>Zn(2+)</name>
        <dbReference type="ChEBI" id="CHEBI:29105"/>
    </ligand>
</feature>
<dbReference type="InterPro" id="IPR020751">
    <property type="entry name" value="aa-tRNA-synth_I_codon-bd_sub2"/>
</dbReference>
<feature type="binding site" evidence="8">
    <location>
        <position position="109"/>
    </location>
    <ligand>
        <name>Zn(2+)</name>
        <dbReference type="ChEBI" id="CHEBI:29105"/>
    </ligand>
</feature>
<evidence type="ECO:0000256" key="1">
    <source>
        <dbReference type="ARBA" id="ARBA00007894"/>
    </source>
</evidence>
<keyword evidence="5 8" id="KW-0067">ATP-binding</keyword>
<keyword evidence="4 8" id="KW-0547">Nucleotide-binding</keyword>
<gene>
    <name evidence="8" type="primary">gltX</name>
    <name evidence="11" type="ORF">C0601_09210</name>
</gene>
<dbReference type="InterPro" id="IPR033910">
    <property type="entry name" value="GluRS_core"/>
</dbReference>
<dbReference type="PANTHER" id="PTHR43311:SF2">
    <property type="entry name" value="GLUTAMATE--TRNA LIGASE, MITOCHONDRIAL-RELATED"/>
    <property type="match status" value="1"/>
</dbReference>
<evidence type="ECO:0000256" key="6">
    <source>
        <dbReference type="ARBA" id="ARBA00022917"/>
    </source>
</evidence>
<comment type="cofactor">
    <cofactor evidence="8">
        <name>Zn(2+)</name>
        <dbReference type="ChEBI" id="CHEBI:29105"/>
    </cofactor>
    <text evidence="8">Binds 1 zinc ion per subunit.</text>
</comment>
<dbReference type="PROSITE" id="PS00178">
    <property type="entry name" value="AA_TRNA_LIGASE_I"/>
    <property type="match status" value="1"/>
</dbReference>
<dbReference type="NCBIfam" id="TIGR00464">
    <property type="entry name" value="gltX_bact"/>
    <property type="match status" value="1"/>
</dbReference>
<comment type="similarity">
    <text evidence="1 8">Belongs to the class-I aminoacyl-tRNA synthetase family. Glutamate--tRNA ligase type 1 subfamily.</text>
</comment>
<evidence type="ECO:0000256" key="8">
    <source>
        <dbReference type="HAMAP-Rule" id="MF_00022"/>
    </source>
</evidence>
<dbReference type="Pfam" id="PF19269">
    <property type="entry name" value="Anticodon_2"/>
    <property type="match status" value="1"/>
</dbReference>
<keyword evidence="7 8" id="KW-0030">Aminoacyl-tRNA synthetase</keyword>
<comment type="function">
    <text evidence="8">Catalyzes the attachment of glutamate to tRNA(Glu) in a two-step reaction: glutamate is first activated by ATP to form Glu-AMP and then transferred to the acceptor end of tRNA(Glu).</text>
</comment>
<dbReference type="GO" id="GO:0005524">
    <property type="term" value="F:ATP binding"/>
    <property type="evidence" value="ECO:0007669"/>
    <property type="project" value="UniProtKB-UniRule"/>
</dbReference>
<feature type="short sequence motif" description="'HIGH' region" evidence="8">
    <location>
        <begin position="10"/>
        <end position="20"/>
    </location>
</feature>
<sequence length="491" mass="57097">MSQVRVRFAPSPTGFLHIGGARTALFNWLFARNKKGIFVLRIEDTDQERSTKESEDVILRAMKWLGMDWDEGPETGGDYGPYRQSERLNIYKEYAQRLLGEGKAYRCFCTQEELDLQRQEAKEKGEFQGYTGKCRDLTEDQIKEYEAQGRKSVLRLRINEDEEIVINDLCRGMINFSSNEFGDFVLVKSDGFPSYNFAVVVDDMLMKISHVIIGDDHITNTPRQVMLYKAFNTKVPEFAHIPMILGNDGSRLSKRHGATSVEEYRDQGYMKDATVNYLSLLGWSPKNDQEIIEVDETIKRFSLEDVSRSPAVFDNTKLKWMNGQYIRNCEMDTLITEVSPFIDKEKYEIENKEWLAKALKIAREHMTLLTDINEQLTYFFDKTLDKTLNEEILKIFEKESAFIVVDEYIKRLEDLEADKFYYEPLRDNLKVIMNEHNIKGKDLFMPLRVALTYSTSGPGVYPMLQVLGKEHSIDRMKEFVQKVRKSNSLEA</sequence>
<feature type="binding site" evidence="8">
    <location>
        <position position="136"/>
    </location>
    <ligand>
        <name>Zn(2+)</name>
        <dbReference type="ChEBI" id="CHEBI:29105"/>
    </ligand>
</feature>
<proteinExistence type="inferred from homology"/>
<dbReference type="InterPro" id="IPR020752">
    <property type="entry name" value="Glu-tRNA-synth_I_codon-bd_sub1"/>
</dbReference>
<evidence type="ECO:0000256" key="4">
    <source>
        <dbReference type="ARBA" id="ARBA00022741"/>
    </source>
</evidence>
<keyword evidence="8" id="KW-0479">Metal-binding</keyword>
<comment type="catalytic activity">
    <reaction evidence="8">
        <text>tRNA(Glu) + L-glutamate + ATP = L-glutamyl-tRNA(Glu) + AMP + diphosphate</text>
        <dbReference type="Rhea" id="RHEA:23540"/>
        <dbReference type="Rhea" id="RHEA-COMP:9663"/>
        <dbReference type="Rhea" id="RHEA-COMP:9680"/>
        <dbReference type="ChEBI" id="CHEBI:29985"/>
        <dbReference type="ChEBI" id="CHEBI:30616"/>
        <dbReference type="ChEBI" id="CHEBI:33019"/>
        <dbReference type="ChEBI" id="CHEBI:78442"/>
        <dbReference type="ChEBI" id="CHEBI:78520"/>
        <dbReference type="ChEBI" id="CHEBI:456215"/>
        <dbReference type="EC" id="6.1.1.17"/>
    </reaction>
</comment>
<dbReference type="FunFam" id="3.40.50.620:FF:000045">
    <property type="entry name" value="Glutamate--tRNA ligase, mitochondrial"/>
    <property type="match status" value="1"/>
</dbReference>
<dbReference type="Gene3D" id="1.10.8.70">
    <property type="entry name" value="Glutamate-tRNA synthetase, class I, anticodon-binding domain 1"/>
    <property type="match status" value="1"/>
</dbReference>
<comment type="subunit">
    <text evidence="8">Monomer.</text>
</comment>
<dbReference type="SUPFAM" id="SSF48163">
    <property type="entry name" value="An anticodon-binding domain of class I aminoacyl-tRNA synthetases"/>
    <property type="match status" value="1"/>
</dbReference>
<dbReference type="InterPro" id="IPR045462">
    <property type="entry name" value="aa-tRNA-synth_I_cd-bd"/>
</dbReference>
<evidence type="ECO:0000313" key="12">
    <source>
        <dbReference type="Proteomes" id="UP000234857"/>
    </source>
</evidence>
<evidence type="ECO:0000256" key="2">
    <source>
        <dbReference type="ARBA" id="ARBA00022490"/>
    </source>
</evidence>
<dbReference type="Gene3D" id="1.10.10.350">
    <property type="match status" value="1"/>
</dbReference>
<dbReference type="CDD" id="cd00808">
    <property type="entry name" value="GluRS_core"/>
    <property type="match status" value="1"/>
</dbReference>
<dbReference type="InterPro" id="IPR001412">
    <property type="entry name" value="aa-tRNA-synth_I_CS"/>
</dbReference>
<dbReference type="InterPro" id="IPR008925">
    <property type="entry name" value="aa_tRNA-synth_I_cd-bd_sf"/>
</dbReference>
<dbReference type="InterPro" id="IPR000924">
    <property type="entry name" value="Glu/Gln-tRNA-synth"/>
</dbReference>
<dbReference type="GO" id="GO:0006424">
    <property type="term" value="P:glutamyl-tRNA aminoacylation"/>
    <property type="evidence" value="ECO:0007669"/>
    <property type="project" value="UniProtKB-UniRule"/>
</dbReference>
<evidence type="ECO:0000259" key="9">
    <source>
        <dbReference type="Pfam" id="PF00749"/>
    </source>
</evidence>
<feature type="domain" description="Aminoacyl-tRNA synthetase class I anticodon-binding" evidence="10">
    <location>
        <begin position="334"/>
        <end position="479"/>
    </location>
</feature>
<feature type="short sequence motif" description="'KMSKS' region" evidence="8">
    <location>
        <begin position="251"/>
        <end position="255"/>
    </location>
</feature>
<dbReference type="InterPro" id="IPR049940">
    <property type="entry name" value="GluQ/Sye"/>
</dbReference>
<evidence type="ECO:0000313" key="11">
    <source>
        <dbReference type="EMBL" id="PLX16806.1"/>
    </source>
</evidence>
<feature type="domain" description="Glutamyl/glutaminyl-tRNA synthetase class Ib catalytic" evidence="9">
    <location>
        <begin position="3"/>
        <end position="320"/>
    </location>
</feature>
<dbReference type="Proteomes" id="UP000234857">
    <property type="component" value="Unassembled WGS sequence"/>
</dbReference>
<dbReference type="InterPro" id="IPR014729">
    <property type="entry name" value="Rossmann-like_a/b/a_fold"/>
</dbReference>
<dbReference type="InterPro" id="IPR004527">
    <property type="entry name" value="Glu-tRNA-ligase_bac/mito"/>
</dbReference>
<feature type="binding site" evidence="8">
    <location>
        <position position="107"/>
    </location>
    <ligand>
        <name>Zn(2+)</name>
        <dbReference type="ChEBI" id="CHEBI:29105"/>
    </ligand>
</feature>
<keyword evidence="8" id="KW-0862">Zinc</keyword>
<comment type="subcellular location">
    <subcellularLocation>
        <location evidence="8">Cytoplasm</location>
    </subcellularLocation>
</comment>
<dbReference type="SUPFAM" id="SSF52374">
    <property type="entry name" value="Nucleotidylyl transferase"/>
    <property type="match status" value="1"/>
</dbReference>
<dbReference type="GO" id="GO:0005829">
    <property type="term" value="C:cytosol"/>
    <property type="evidence" value="ECO:0007669"/>
    <property type="project" value="TreeGrafter"/>
</dbReference>
<dbReference type="Pfam" id="PF00749">
    <property type="entry name" value="tRNA-synt_1c"/>
    <property type="match status" value="1"/>
</dbReference>
<keyword evidence="3 8" id="KW-0436">Ligase</keyword>
<comment type="caution">
    <text evidence="11">The sequence shown here is derived from an EMBL/GenBank/DDBJ whole genome shotgun (WGS) entry which is preliminary data.</text>
</comment>
<dbReference type="PRINTS" id="PR00987">
    <property type="entry name" value="TRNASYNTHGLU"/>
</dbReference>
<keyword evidence="2 8" id="KW-0963">Cytoplasm</keyword>
<reference evidence="11 12" key="1">
    <citation type="submission" date="2017-11" db="EMBL/GenBank/DDBJ databases">
        <title>Genome-resolved metagenomics identifies genetic mobility, metabolic interactions, and unexpected diversity in perchlorate-reducing communities.</title>
        <authorList>
            <person name="Barnum T.P."/>
            <person name="Figueroa I.A."/>
            <person name="Carlstrom C.I."/>
            <person name="Lucas L.N."/>
            <person name="Engelbrektson A.L."/>
            <person name="Coates J.D."/>
        </authorList>
    </citation>
    <scope>NUCLEOTIDE SEQUENCE [LARGE SCALE GENOMIC DNA]</scope>
    <source>
        <strain evidence="11">BM706</strain>
    </source>
</reference>
<dbReference type="AlphaFoldDB" id="A0A2N5ZDR2"/>